<feature type="region of interest" description="Disordered" evidence="1">
    <location>
        <begin position="159"/>
        <end position="245"/>
    </location>
</feature>
<protein>
    <recommendedName>
        <fullName evidence="4">PPM-type phosphatase domain-containing protein</fullName>
    </recommendedName>
</protein>
<keyword evidence="3" id="KW-1185">Reference proteome</keyword>
<proteinExistence type="predicted"/>
<dbReference type="InterPro" id="IPR036457">
    <property type="entry name" value="PPM-type-like_dom_sf"/>
</dbReference>
<feature type="compositionally biased region" description="Low complexity" evidence="1">
    <location>
        <begin position="494"/>
        <end position="504"/>
    </location>
</feature>
<gene>
    <name evidence="2" type="ORF">AMK59_5317</name>
</gene>
<dbReference type="SUPFAM" id="SSF81606">
    <property type="entry name" value="PP2C-like"/>
    <property type="match status" value="1"/>
</dbReference>
<dbReference type="Gene3D" id="3.60.40.10">
    <property type="entry name" value="PPM-type phosphatase domain"/>
    <property type="match status" value="1"/>
</dbReference>
<evidence type="ECO:0000313" key="3">
    <source>
        <dbReference type="Proteomes" id="UP000051574"/>
    </source>
</evidence>
<feature type="compositionally biased region" description="Low complexity" evidence="1">
    <location>
        <begin position="185"/>
        <end position="198"/>
    </location>
</feature>
<sequence>MFRCLIFGTDGLYNMLSPQMAVHIVQQAEKHNEDAALCDALSKIWINPSKCLVERALKMWSTTKMRADNTSVVTLMLDPPGPPRAQVLRNRKKAYPDSGLQIVTRYQNEPQEQHKNNLQPSERLPNTIPEHNPQILQPITSYRTAAPIIDELGKEIGGTSSSFNMDNHKGKPSVLKPRSSLSFDPNSSTTWPSPTSKPVEMTNNETKNLASYLKSNETEESSTKSKEERCSNCKKTPTTDTEISSSEVCSSSMLIPDSSEENIQINEISSSSNELEDEEIASLEPENFTKINFRRSKSRNSIHRIVKKPDKLEINGKQRRKRCISEPSETDNVKKARNSAPNSNIEAIKHDLRARKVSTIENIAKKNEEMVNQVDSTNKELRKMRKCNTDLKIVHSNIAKAMQTRFSSRKSIRKSQRLKSKPKLGKLVNKFKKSKRNITKASKKILLLQKRSSSKQSSNSNKPNNPQQQKEAVIISSNKSPSKSRILKQSALFSSSSSSSNSSRKGSKKSNIKNQKSKQVVVIVVEIVVRKVILRIKSRNKCL</sequence>
<feature type="compositionally biased region" description="Basic residues" evidence="1">
    <location>
        <begin position="407"/>
        <end position="424"/>
    </location>
</feature>
<feature type="compositionally biased region" description="Basic and acidic residues" evidence="1">
    <location>
        <begin position="221"/>
        <end position="231"/>
    </location>
</feature>
<evidence type="ECO:0008006" key="4">
    <source>
        <dbReference type="Google" id="ProtNLM"/>
    </source>
</evidence>
<comment type="caution">
    <text evidence="2">The sequence shown here is derived from an EMBL/GenBank/DDBJ whole genome shotgun (WGS) entry which is preliminary data.</text>
</comment>
<dbReference type="OrthoDB" id="10025511at2759"/>
<organism evidence="2 3">
    <name type="scientific">Oryctes borbonicus</name>
    <dbReference type="NCBI Taxonomy" id="1629725"/>
    <lineage>
        <taxon>Eukaryota</taxon>
        <taxon>Metazoa</taxon>
        <taxon>Ecdysozoa</taxon>
        <taxon>Arthropoda</taxon>
        <taxon>Hexapoda</taxon>
        <taxon>Insecta</taxon>
        <taxon>Pterygota</taxon>
        <taxon>Neoptera</taxon>
        <taxon>Endopterygota</taxon>
        <taxon>Coleoptera</taxon>
        <taxon>Polyphaga</taxon>
        <taxon>Scarabaeiformia</taxon>
        <taxon>Scarabaeidae</taxon>
        <taxon>Dynastinae</taxon>
        <taxon>Oryctes</taxon>
    </lineage>
</organism>
<feature type="region of interest" description="Disordered" evidence="1">
    <location>
        <begin position="404"/>
        <end position="424"/>
    </location>
</feature>
<name>A0A0T6B4F1_9SCAR</name>
<feature type="compositionally biased region" description="Polar residues" evidence="1">
    <location>
        <begin position="233"/>
        <end position="243"/>
    </location>
</feature>
<dbReference type="EMBL" id="LJIG01016055">
    <property type="protein sequence ID" value="KRT81751.1"/>
    <property type="molecule type" value="Genomic_DNA"/>
</dbReference>
<evidence type="ECO:0000313" key="2">
    <source>
        <dbReference type="EMBL" id="KRT81751.1"/>
    </source>
</evidence>
<accession>A0A0T6B4F1</accession>
<feature type="compositionally biased region" description="Low complexity" evidence="1">
    <location>
        <begin position="449"/>
        <end position="470"/>
    </location>
</feature>
<dbReference type="AlphaFoldDB" id="A0A0T6B4F1"/>
<evidence type="ECO:0000256" key="1">
    <source>
        <dbReference type="SAM" id="MobiDB-lite"/>
    </source>
</evidence>
<dbReference type="Proteomes" id="UP000051574">
    <property type="component" value="Unassembled WGS sequence"/>
</dbReference>
<feature type="region of interest" description="Disordered" evidence="1">
    <location>
        <begin position="449"/>
        <end position="514"/>
    </location>
</feature>
<reference evidence="2 3" key="1">
    <citation type="submission" date="2015-09" db="EMBL/GenBank/DDBJ databases">
        <title>Draft genome of the scarab beetle Oryctes borbonicus.</title>
        <authorList>
            <person name="Meyer J.M."/>
            <person name="Markov G.V."/>
            <person name="Baskaran P."/>
            <person name="Herrmann M."/>
            <person name="Sommer R.J."/>
            <person name="Roedelsperger C."/>
        </authorList>
    </citation>
    <scope>NUCLEOTIDE SEQUENCE [LARGE SCALE GENOMIC DNA]</scope>
    <source>
        <strain evidence="2">OB123</strain>
        <tissue evidence="2">Whole animal</tissue>
    </source>
</reference>